<dbReference type="AlphaFoldDB" id="A0A915DBU7"/>
<feature type="compositionally biased region" description="Basic and acidic residues" evidence="1">
    <location>
        <begin position="571"/>
        <end position="590"/>
    </location>
</feature>
<proteinExistence type="predicted"/>
<feature type="compositionally biased region" description="Acidic residues" evidence="1">
    <location>
        <begin position="549"/>
        <end position="570"/>
    </location>
</feature>
<evidence type="ECO:0000313" key="3">
    <source>
        <dbReference type="WBParaSite" id="jg18259"/>
    </source>
</evidence>
<dbReference type="Proteomes" id="UP000887574">
    <property type="component" value="Unplaced"/>
</dbReference>
<feature type="compositionally biased region" description="Low complexity" evidence="1">
    <location>
        <begin position="145"/>
        <end position="159"/>
    </location>
</feature>
<keyword evidence="2" id="KW-1185">Reference proteome</keyword>
<name>A0A915DBU7_9BILA</name>
<reference evidence="3" key="1">
    <citation type="submission" date="2022-11" db="UniProtKB">
        <authorList>
            <consortium name="WormBaseParasite"/>
        </authorList>
    </citation>
    <scope>IDENTIFICATION</scope>
</reference>
<sequence length="607" mass="67423">MSGIGANPVENNGLALSLPYIIKSPSAAVISPNQYIVKTNYHQLYPPSGSVIISSKQMAATSTAAHLLQQQFQAQVQAAANIANGITTGVPNTNGVPSTAPVAAPGNYYGPSSMYFNPNVMPPTATKQTWVPNTPKFVKKITPENRPNNLAQRQNNRLNDSFENSRPRHNSSPPETSMKEEEVDDLLATPLLDTASRRDRSRRDYRLSPVRTHHPPYSRARDQYRESRDYDKATPPPVANLFNALQQPTLHYHGDSNPKTVELARRKYSPTRRYQNQGSSSRGRGMRVSGPDADMTTTTTPPATAIAEEEVIVQTAPPATATTIIERTAPIHPEVHPNIVVTVAGLLADPLLWLQPKEADRLKKREFAGIPTWRIRKMLDQPDSPLQHPDLHPHHHPASATTTDKENLFHPHLKPRPSVPSVLLANFNHDLMQKTQLNGTHTHTLLNAGDLDNKVDISDEEDTTLAAVAINPADMVDYEGETLTSQPVNWRVLNLFSGRVDSKLLQNYISFAGARPQSAVGRTFPLPSKHPTPQQLNDPDFYVPGAISSDEEEEEISEREVDDEEDEEESQEVKSQESEKSQDNQPKKQPETQYPVHFLLRNNNLSV</sequence>
<evidence type="ECO:0000256" key="1">
    <source>
        <dbReference type="SAM" id="MobiDB-lite"/>
    </source>
</evidence>
<feature type="region of interest" description="Disordered" evidence="1">
    <location>
        <begin position="522"/>
        <end position="607"/>
    </location>
</feature>
<feature type="region of interest" description="Disordered" evidence="1">
    <location>
        <begin position="270"/>
        <end position="297"/>
    </location>
</feature>
<feature type="compositionally biased region" description="Basic and acidic residues" evidence="1">
    <location>
        <begin position="219"/>
        <end position="232"/>
    </location>
</feature>
<feature type="region of interest" description="Disordered" evidence="1">
    <location>
        <begin position="138"/>
        <end position="234"/>
    </location>
</feature>
<evidence type="ECO:0000313" key="2">
    <source>
        <dbReference type="Proteomes" id="UP000887574"/>
    </source>
</evidence>
<accession>A0A915DBU7</accession>
<feature type="region of interest" description="Disordered" evidence="1">
    <location>
        <begin position="380"/>
        <end position="402"/>
    </location>
</feature>
<feature type="compositionally biased region" description="Basic and acidic residues" evidence="1">
    <location>
        <begin position="195"/>
        <end position="206"/>
    </location>
</feature>
<protein>
    <submittedName>
        <fullName evidence="3">Uncharacterized protein</fullName>
    </submittedName>
</protein>
<organism evidence="2 3">
    <name type="scientific">Ditylenchus dipsaci</name>
    <dbReference type="NCBI Taxonomy" id="166011"/>
    <lineage>
        <taxon>Eukaryota</taxon>
        <taxon>Metazoa</taxon>
        <taxon>Ecdysozoa</taxon>
        <taxon>Nematoda</taxon>
        <taxon>Chromadorea</taxon>
        <taxon>Rhabditida</taxon>
        <taxon>Tylenchina</taxon>
        <taxon>Tylenchomorpha</taxon>
        <taxon>Sphaerularioidea</taxon>
        <taxon>Anguinidae</taxon>
        <taxon>Anguininae</taxon>
        <taxon>Ditylenchus</taxon>
    </lineage>
</organism>
<dbReference type="WBParaSite" id="jg18259">
    <property type="protein sequence ID" value="jg18259"/>
    <property type="gene ID" value="jg18259"/>
</dbReference>
<feature type="compositionally biased region" description="Low complexity" evidence="1">
    <location>
        <begin position="278"/>
        <end position="297"/>
    </location>
</feature>